<keyword evidence="1" id="KW-0812">Transmembrane</keyword>
<evidence type="ECO:0000256" key="1">
    <source>
        <dbReference type="SAM" id="Phobius"/>
    </source>
</evidence>
<feature type="transmembrane region" description="Helical" evidence="1">
    <location>
        <begin position="78"/>
        <end position="98"/>
    </location>
</feature>
<evidence type="ECO:0000313" key="2">
    <source>
        <dbReference type="EMBL" id="ORE12175.1"/>
    </source>
</evidence>
<keyword evidence="1" id="KW-0472">Membrane</keyword>
<reference evidence="2 3" key="1">
    <citation type="journal article" date="2016" name="Proc. Natl. Acad. Sci. U.S.A.">
        <title>Lipid metabolic changes in an early divergent fungus govern the establishment of a mutualistic symbiosis with endobacteria.</title>
        <authorList>
            <person name="Lastovetsky O.A."/>
            <person name="Gaspar M.L."/>
            <person name="Mondo S.J."/>
            <person name="LaButti K.M."/>
            <person name="Sandor L."/>
            <person name="Grigoriev I.V."/>
            <person name="Henry S.A."/>
            <person name="Pawlowska T.E."/>
        </authorList>
    </citation>
    <scope>NUCLEOTIDE SEQUENCE [LARGE SCALE GENOMIC DNA]</scope>
    <source>
        <strain evidence="2 3">ATCC 11559</strain>
    </source>
</reference>
<accession>A0A1X0RJI9</accession>
<sequence>MLITIILKYLQQIEHIRKDKIPNSSLTKNIYCYSCAGTTDKLLSLKYISVNGCLRLQLFLLGNTTHARRHTRKRYGHTRARGFICINAVVFYVALIHVSSYNGNNPGHINFLYFVSKLIRYQCYISNCLRNNMIGLKASGGSDLQ</sequence>
<organism evidence="2 3">
    <name type="scientific">Rhizopus microsporus</name>
    <dbReference type="NCBI Taxonomy" id="58291"/>
    <lineage>
        <taxon>Eukaryota</taxon>
        <taxon>Fungi</taxon>
        <taxon>Fungi incertae sedis</taxon>
        <taxon>Mucoromycota</taxon>
        <taxon>Mucoromycotina</taxon>
        <taxon>Mucoromycetes</taxon>
        <taxon>Mucorales</taxon>
        <taxon>Mucorineae</taxon>
        <taxon>Rhizopodaceae</taxon>
        <taxon>Rhizopus</taxon>
    </lineage>
</organism>
<protein>
    <submittedName>
        <fullName evidence="2">Uncharacterized protein</fullName>
    </submittedName>
</protein>
<dbReference type="AlphaFoldDB" id="A0A1X0RJI9"/>
<dbReference type="Proteomes" id="UP000242381">
    <property type="component" value="Unassembled WGS sequence"/>
</dbReference>
<dbReference type="EMBL" id="KV921829">
    <property type="protein sequence ID" value="ORE12175.1"/>
    <property type="molecule type" value="Genomic_DNA"/>
</dbReference>
<evidence type="ECO:0000313" key="3">
    <source>
        <dbReference type="Proteomes" id="UP000242381"/>
    </source>
</evidence>
<keyword evidence="1" id="KW-1133">Transmembrane helix</keyword>
<name>A0A1X0RJI9_RHIZD</name>
<proteinExistence type="predicted"/>
<gene>
    <name evidence="2" type="ORF">BCV71DRAFT_283892</name>
</gene>